<evidence type="ECO:0000256" key="7">
    <source>
        <dbReference type="ARBA" id="ARBA00022822"/>
    </source>
</evidence>
<evidence type="ECO:0000256" key="3">
    <source>
        <dbReference type="ARBA" id="ARBA00012362"/>
    </source>
</evidence>
<dbReference type="PATRIC" id="fig|438.15.peg.1824"/>
<dbReference type="GO" id="GO:0000162">
    <property type="term" value="P:L-tryptophan biosynthetic process"/>
    <property type="evidence" value="ECO:0007669"/>
    <property type="project" value="UniProtKB-UniRule"/>
</dbReference>
<dbReference type="AlphaFoldDB" id="A0A1A0DCU1"/>
<evidence type="ECO:0000256" key="10">
    <source>
        <dbReference type="HAMAP-Rule" id="MF_00134"/>
    </source>
</evidence>
<evidence type="ECO:0000256" key="1">
    <source>
        <dbReference type="ARBA" id="ARBA00001633"/>
    </source>
</evidence>
<evidence type="ECO:0000313" key="13">
    <source>
        <dbReference type="Proteomes" id="UP000093796"/>
    </source>
</evidence>
<keyword evidence="5 10" id="KW-0028">Amino-acid biosynthesis</keyword>
<organism evidence="12 13">
    <name type="scientific">Acetobacter pasteurianus</name>
    <name type="common">Acetobacter turbidans</name>
    <dbReference type="NCBI Taxonomy" id="438"/>
    <lineage>
        <taxon>Bacteria</taxon>
        <taxon>Pseudomonadati</taxon>
        <taxon>Pseudomonadota</taxon>
        <taxon>Alphaproteobacteria</taxon>
        <taxon>Acetobacterales</taxon>
        <taxon>Acetobacteraceae</taxon>
        <taxon>Acetobacter</taxon>
    </lineage>
</organism>
<dbReference type="InterPro" id="IPR045186">
    <property type="entry name" value="Indole-3-glycerol_P_synth"/>
</dbReference>
<dbReference type="EMBL" id="LYUD01000099">
    <property type="protein sequence ID" value="OAZ73088.1"/>
    <property type="molecule type" value="Genomic_DNA"/>
</dbReference>
<dbReference type="GeneID" id="66350020"/>
<dbReference type="NCBIfam" id="NF001373">
    <property type="entry name" value="PRK00278.1-6"/>
    <property type="match status" value="1"/>
</dbReference>
<evidence type="ECO:0000256" key="6">
    <source>
        <dbReference type="ARBA" id="ARBA00022793"/>
    </source>
</evidence>
<dbReference type="EC" id="4.1.1.48" evidence="3 10"/>
<evidence type="ECO:0000256" key="2">
    <source>
        <dbReference type="ARBA" id="ARBA00004696"/>
    </source>
</evidence>
<sequence>MNDTPLASSAASASDTLASKIDELPDVLSRICARTKLEVEHRSTLMSLKEITAKAQETKEAPRGFGRALKEKAADRAVGLIAEIKKASPSAGILRETYDPAEIAAEYEQAGAACISVLTESSCFHGDNEDLGKARAACSLPVLRKDFILDPWQVYESRMIGADCILLIMSILSDEMALELVDHAKGLDMDVLVEVHDEEELNRALALDTFLIGINNRNLKTLQTSLDTTRELSPLVPPDRIIVSESGIKTHEDIVQLSSIGVTGFLVGESLLRDPHPGDAAKKLLGLA</sequence>
<dbReference type="SUPFAM" id="SSF51366">
    <property type="entry name" value="Ribulose-phoshate binding barrel"/>
    <property type="match status" value="1"/>
</dbReference>
<dbReference type="PROSITE" id="PS00614">
    <property type="entry name" value="IGPS"/>
    <property type="match status" value="1"/>
</dbReference>
<dbReference type="Proteomes" id="UP000093796">
    <property type="component" value="Unassembled WGS sequence"/>
</dbReference>
<dbReference type="UniPathway" id="UPA00035">
    <property type="reaction ID" value="UER00043"/>
</dbReference>
<evidence type="ECO:0000256" key="9">
    <source>
        <dbReference type="ARBA" id="ARBA00023239"/>
    </source>
</evidence>
<evidence type="ECO:0000259" key="11">
    <source>
        <dbReference type="Pfam" id="PF00218"/>
    </source>
</evidence>
<dbReference type="InterPro" id="IPR001468">
    <property type="entry name" value="Indole-3-GlycerolPSynthase_CS"/>
</dbReference>
<dbReference type="InterPro" id="IPR013798">
    <property type="entry name" value="Indole-3-glycerol_P_synth_dom"/>
</dbReference>
<dbReference type="FunFam" id="3.20.20.70:FF:000024">
    <property type="entry name" value="Indole-3-glycerol phosphate synthase"/>
    <property type="match status" value="1"/>
</dbReference>
<comment type="similarity">
    <text evidence="10">Belongs to the TrpC family.</text>
</comment>
<comment type="caution">
    <text evidence="12">The sequence shown here is derived from an EMBL/GenBank/DDBJ whole genome shotgun (WGS) entry which is preliminary data.</text>
</comment>
<comment type="pathway">
    <text evidence="2 10">Amino-acid biosynthesis; L-tryptophan biosynthesis; L-tryptophan from chorismate: step 4/5.</text>
</comment>
<evidence type="ECO:0000313" key="12">
    <source>
        <dbReference type="EMBL" id="OAZ73088.1"/>
    </source>
</evidence>
<dbReference type="HAMAP" id="MF_00134_B">
    <property type="entry name" value="IGPS_B"/>
    <property type="match status" value="1"/>
</dbReference>
<dbReference type="OrthoDB" id="9804217at2"/>
<dbReference type="NCBIfam" id="NF001377">
    <property type="entry name" value="PRK00278.2-4"/>
    <property type="match status" value="1"/>
</dbReference>
<feature type="domain" description="Indole-3-glycerol phosphate synthase" evidence="11">
    <location>
        <begin position="28"/>
        <end position="283"/>
    </location>
</feature>
<dbReference type="Pfam" id="PF00218">
    <property type="entry name" value="IGPS"/>
    <property type="match status" value="1"/>
</dbReference>
<evidence type="ECO:0000256" key="4">
    <source>
        <dbReference type="ARBA" id="ARBA00018080"/>
    </source>
</evidence>
<reference evidence="12 13" key="1">
    <citation type="submission" date="2016-05" db="EMBL/GenBank/DDBJ databases">
        <title>Genome sequencing of Acetobacter pasteurianus strain SRCM100623.</title>
        <authorList>
            <person name="Song Y.R."/>
        </authorList>
    </citation>
    <scope>NUCLEOTIDE SEQUENCE [LARGE SCALE GENOMIC DNA]</scope>
    <source>
        <strain evidence="12 13">SRCM100623</strain>
    </source>
</reference>
<evidence type="ECO:0000256" key="8">
    <source>
        <dbReference type="ARBA" id="ARBA00023141"/>
    </source>
</evidence>
<dbReference type="PANTHER" id="PTHR22854:SF2">
    <property type="entry name" value="INDOLE-3-GLYCEROL-PHOSPHATE SYNTHASE"/>
    <property type="match status" value="1"/>
</dbReference>
<proteinExistence type="inferred from homology"/>
<keyword evidence="8 10" id="KW-0057">Aromatic amino acid biosynthesis</keyword>
<dbReference type="RefSeq" id="WP_003629968.1">
    <property type="nucleotide sequence ID" value="NZ_CP039846.2"/>
</dbReference>
<name>A0A1A0DCU1_ACEPA</name>
<dbReference type="InterPro" id="IPR013785">
    <property type="entry name" value="Aldolase_TIM"/>
</dbReference>
<protein>
    <recommendedName>
        <fullName evidence="4 10">Indole-3-glycerol phosphate synthase</fullName>
        <shortName evidence="10">IGPS</shortName>
        <ecNumber evidence="3 10">4.1.1.48</ecNumber>
    </recommendedName>
</protein>
<accession>A0A1A0DCU1</accession>
<gene>
    <name evidence="10 12" type="primary">trpC</name>
    <name evidence="12" type="ORF">SRCM100623_01633</name>
</gene>
<dbReference type="GO" id="GO:0004425">
    <property type="term" value="F:indole-3-glycerol-phosphate synthase activity"/>
    <property type="evidence" value="ECO:0007669"/>
    <property type="project" value="UniProtKB-UniRule"/>
</dbReference>
<dbReference type="GO" id="GO:0004640">
    <property type="term" value="F:phosphoribosylanthranilate isomerase activity"/>
    <property type="evidence" value="ECO:0007669"/>
    <property type="project" value="TreeGrafter"/>
</dbReference>
<dbReference type="InterPro" id="IPR011060">
    <property type="entry name" value="RibuloseP-bd_barrel"/>
</dbReference>
<dbReference type="eggNOG" id="COG0134">
    <property type="taxonomic scope" value="Bacteria"/>
</dbReference>
<keyword evidence="7 10" id="KW-0822">Tryptophan biosynthesis</keyword>
<evidence type="ECO:0000256" key="5">
    <source>
        <dbReference type="ARBA" id="ARBA00022605"/>
    </source>
</evidence>
<dbReference type="Gene3D" id="3.20.20.70">
    <property type="entry name" value="Aldolase class I"/>
    <property type="match status" value="1"/>
</dbReference>
<keyword evidence="6 10" id="KW-0210">Decarboxylase</keyword>
<dbReference type="NCBIfam" id="NF001370">
    <property type="entry name" value="PRK00278.1-2"/>
    <property type="match status" value="1"/>
</dbReference>
<dbReference type="CDD" id="cd00331">
    <property type="entry name" value="IGPS"/>
    <property type="match status" value="1"/>
</dbReference>
<dbReference type="PANTHER" id="PTHR22854">
    <property type="entry name" value="TRYPTOPHAN BIOSYNTHESIS PROTEIN"/>
    <property type="match status" value="1"/>
</dbReference>
<keyword evidence="9 10" id="KW-0456">Lyase</keyword>
<comment type="catalytic activity">
    <reaction evidence="1 10">
        <text>1-(2-carboxyphenylamino)-1-deoxy-D-ribulose 5-phosphate + H(+) = (1S,2R)-1-C-(indol-3-yl)glycerol 3-phosphate + CO2 + H2O</text>
        <dbReference type="Rhea" id="RHEA:23476"/>
        <dbReference type="ChEBI" id="CHEBI:15377"/>
        <dbReference type="ChEBI" id="CHEBI:15378"/>
        <dbReference type="ChEBI" id="CHEBI:16526"/>
        <dbReference type="ChEBI" id="CHEBI:58613"/>
        <dbReference type="ChEBI" id="CHEBI:58866"/>
        <dbReference type="EC" id="4.1.1.48"/>
    </reaction>
</comment>